<gene>
    <name evidence="2" type="ORF">RESH_03481</name>
</gene>
<proteinExistence type="predicted"/>
<dbReference type="Proteomes" id="UP000011996">
    <property type="component" value="Unassembled WGS sequence"/>
</dbReference>
<dbReference type="RefSeq" id="WP_008668094.1">
    <property type="nucleotide sequence ID" value="NZ_ANOF01000111.1"/>
</dbReference>
<comment type="caution">
    <text evidence="2">The sequence shown here is derived from an EMBL/GenBank/DDBJ whole genome shotgun (WGS) entry which is preliminary data.</text>
</comment>
<feature type="transmembrane region" description="Helical" evidence="1">
    <location>
        <begin position="7"/>
        <end position="25"/>
    </location>
</feature>
<keyword evidence="1" id="KW-1133">Transmembrane helix</keyword>
<dbReference type="STRING" id="1263868.RESH_03481"/>
<accession>M5S2V9</accession>
<sequence>MLLRDINRSYVGQILVVAIGGITYLQFGSMAGLLVALIGFVVVVIRLIQQFLRV</sequence>
<dbReference type="AlphaFoldDB" id="M5S2V9"/>
<dbReference type="EMBL" id="ANOF01000111">
    <property type="protein sequence ID" value="EMI25860.1"/>
    <property type="molecule type" value="Genomic_DNA"/>
</dbReference>
<name>M5S2V9_9BACT</name>
<keyword evidence="1" id="KW-0812">Transmembrane</keyword>
<organism evidence="2 3">
    <name type="scientific">Rhodopirellula europaea SH398</name>
    <dbReference type="NCBI Taxonomy" id="1263868"/>
    <lineage>
        <taxon>Bacteria</taxon>
        <taxon>Pseudomonadati</taxon>
        <taxon>Planctomycetota</taxon>
        <taxon>Planctomycetia</taxon>
        <taxon>Pirellulales</taxon>
        <taxon>Pirellulaceae</taxon>
        <taxon>Rhodopirellula</taxon>
    </lineage>
</organism>
<evidence type="ECO:0000313" key="3">
    <source>
        <dbReference type="Proteomes" id="UP000011996"/>
    </source>
</evidence>
<evidence type="ECO:0000313" key="2">
    <source>
        <dbReference type="EMBL" id="EMI25860.1"/>
    </source>
</evidence>
<keyword evidence="1" id="KW-0472">Membrane</keyword>
<evidence type="ECO:0000256" key="1">
    <source>
        <dbReference type="SAM" id="Phobius"/>
    </source>
</evidence>
<reference evidence="2 3" key="1">
    <citation type="journal article" date="2013" name="Mar. Genomics">
        <title>Expression of sulfatases in Rhodopirellula baltica and the diversity of sulfatases in the genus Rhodopirellula.</title>
        <authorList>
            <person name="Wegner C.E."/>
            <person name="Richter-Heitmann T."/>
            <person name="Klindworth A."/>
            <person name="Klockow C."/>
            <person name="Richter M."/>
            <person name="Achstetter T."/>
            <person name="Glockner F.O."/>
            <person name="Harder J."/>
        </authorList>
    </citation>
    <scope>NUCLEOTIDE SEQUENCE [LARGE SCALE GENOMIC DNA]</scope>
    <source>
        <strain evidence="2 3">SH398</strain>
    </source>
</reference>
<protein>
    <submittedName>
        <fullName evidence="2">Uncharacterized protein</fullName>
    </submittedName>
</protein>